<name>A0AAD2GVS7_9AGAR</name>
<evidence type="ECO:0000256" key="2">
    <source>
        <dbReference type="ARBA" id="ARBA00023136"/>
    </source>
</evidence>
<dbReference type="PANTHER" id="PTHR46009:SF1">
    <property type="entry name" value="VACUOLAR PROTEIN SORTING-ASSOCIATED PROTEIN VTA1 HOMOLOG"/>
    <property type="match status" value="1"/>
</dbReference>
<sequence>MAPPALKSISPYLQRAEELRTKEPIVAYWCTYYAAQIGISLKAKDTASRDFLLHLLGELERMKQEIGPTDAIDVEAASSAYVENFALRVFAAADNEDRSGNVTRSTAKKFLAAAHFLEVLKTFPKSEVSESASLVFSFFSSASLTWQDRAKKKSDMRNGRLPISQKHSGKVASPRPVPPIRASKRNWLSSRRPLLRPVDPAQTASTL</sequence>
<dbReference type="PANTHER" id="PTHR46009">
    <property type="entry name" value="VACUOLAR PROTEIN SORTING-ASSOCIATED PROTEIN VTA1 HOMOLOG"/>
    <property type="match status" value="1"/>
</dbReference>
<proteinExistence type="predicted"/>
<accession>A0AAD2GVS7</accession>
<dbReference type="InterPro" id="IPR039431">
    <property type="entry name" value="Vta1/CALS_N"/>
</dbReference>
<dbReference type="AlphaFoldDB" id="A0AAD2GVS7"/>
<dbReference type="EMBL" id="CAVNYO010000058">
    <property type="protein sequence ID" value="CAK5264501.1"/>
    <property type="molecule type" value="Genomic_DNA"/>
</dbReference>
<keyword evidence="6" id="KW-1185">Reference proteome</keyword>
<evidence type="ECO:0000313" key="6">
    <source>
        <dbReference type="Proteomes" id="UP001295794"/>
    </source>
</evidence>
<evidence type="ECO:0000256" key="3">
    <source>
        <dbReference type="SAM" id="MobiDB-lite"/>
    </source>
</evidence>
<dbReference type="Proteomes" id="UP001295794">
    <property type="component" value="Unassembled WGS sequence"/>
</dbReference>
<feature type="domain" description="Vta1/callose synthase N-terminal" evidence="4">
    <location>
        <begin position="8"/>
        <end position="126"/>
    </location>
</feature>
<dbReference type="InterPro" id="IPR023175">
    <property type="entry name" value="Vta1/CALS_N_sf"/>
</dbReference>
<gene>
    <name evidence="5" type="ORF">MYCIT1_LOCUS4724</name>
</gene>
<dbReference type="Pfam" id="PF04652">
    <property type="entry name" value="Vta1"/>
    <property type="match status" value="1"/>
</dbReference>
<comment type="caution">
    <text evidence="5">The sequence shown here is derived from an EMBL/GenBank/DDBJ whole genome shotgun (WGS) entry which is preliminary data.</text>
</comment>
<organism evidence="5 6">
    <name type="scientific">Mycena citricolor</name>
    <dbReference type="NCBI Taxonomy" id="2018698"/>
    <lineage>
        <taxon>Eukaryota</taxon>
        <taxon>Fungi</taxon>
        <taxon>Dikarya</taxon>
        <taxon>Basidiomycota</taxon>
        <taxon>Agaricomycotina</taxon>
        <taxon>Agaricomycetes</taxon>
        <taxon>Agaricomycetidae</taxon>
        <taxon>Agaricales</taxon>
        <taxon>Marasmiineae</taxon>
        <taxon>Mycenaceae</taxon>
        <taxon>Mycena</taxon>
    </lineage>
</organism>
<keyword evidence="2" id="KW-0472">Membrane</keyword>
<dbReference type="GO" id="GO:0005771">
    <property type="term" value="C:multivesicular body"/>
    <property type="evidence" value="ECO:0007669"/>
    <property type="project" value="TreeGrafter"/>
</dbReference>
<dbReference type="InterPro" id="IPR044538">
    <property type="entry name" value="Vta1-like"/>
</dbReference>
<dbReference type="GO" id="GO:0032511">
    <property type="term" value="P:late endosome to vacuole transport via multivesicular body sorting pathway"/>
    <property type="evidence" value="ECO:0007669"/>
    <property type="project" value="InterPro"/>
</dbReference>
<evidence type="ECO:0000313" key="5">
    <source>
        <dbReference type="EMBL" id="CAK5264501.1"/>
    </source>
</evidence>
<comment type="subcellular location">
    <subcellularLocation>
        <location evidence="1">Endomembrane system</location>
    </subcellularLocation>
</comment>
<protein>
    <recommendedName>
        <fullName evidence="4">Vta1/callose synthase N-terminal domain-containing protein</fullName>
    </recommendedName>
</protein>
<evidence type="ECO:0000256" key="1">
    <source>
        <dbReference type="ARBA" id="ARBA00004308"/>
    </source>
</evidence>
<evidence type="ECO:0000259" key="4">
    <source>
        <dbReference type="Pfam" id="PF04652"/>
    </source>
</evidence>
<reference evidence="5" key="1">
    <citation type="submission" date="2023-11" db="EMBL/GenBank/DDBJ databases">
        <authorList>
            <person name="De Vega J J."/>
            <person name="De Vega J J."/>
        </authorList>
    </citation>
    <scope>NUCLEOTIDE SEQUENCE</scope>
</reference>
<dbReference type="Gene3D" id="1.25.40.270">
    <property type="entry name" value="Vacuolar protein sorting-associated protein vta1"/>
    <property type="match status" value="1"/>
</dbReference>
<feature type="region of interest" description="Disordered" evidence="3">
    <location>
        <begin position="150"/>
        <end position="186"/>
    </location>
</feature>